<evidence type="ECO:0000256" key="3">
    <source>
        <dbReference type="ARBA" id="ARBA00022722"/>
    </source>
</evidence>
<evidence type="ECO:0000256" key="9">
    <source>
        <dbReference type="ARBA" id="ARBA00023118"/>
    </source>
</evidence>
<dbReference type="Pfam" id="PF18019">
    <property type="entry name" value="Cas3_HD"/>
    <property type="match status" value="1"/>
</dbReference>
<evidence type="ECO:0000256" key="4">
    <source>
        <dbReference type="ARBA" id="ARBA00022723"/>
    </source>
</evidence>
<evidence type="ECO:0000256" key="5">
    <source>
        <dbReference type="ARBA" id="ARBA00022741"/>
    </source>
</evidence>
<dbReference type="InterPro" id="IPR011545">
    <property type="entry name" value="DEAD/DEAH_box_helicase_dom"/>
</dbReference>
<keyword evidence="3" id="KW-0540">Nuclease</keyword>
<dbReference type="InterPro" id="IPR014001">
    <property type="entry name" value="Helicase_ATP-bd"/>
</dbReference>
<dbReference type="GO" id="GO:0005524">
    <property type="term" value="F:ATP binding"/>
    <property type="evidence" value="ECO:0007669"/>
    <property type="project" value="UniProtKB-KW"/>
</dbReference>
<reference evidence="12 13" key="1">
    <citation type="journal article" date="2009" name="PLoS ONE">
        <title>The complete genome of Teredinibacter turnerae T7901: an intracellular endosymbiont of marine wood-boring bivalves (shipworms).</title>
        <authorList>
            <person name="Yang J.C."/>
            <person name="Madupu R."/>
            <person name="Durkin A.S."/>
            <person name="Ekborg N.A."/>
            <person name="Pedamallu C.S."/>
            <person name="Hostetler J.B."/>
            <person name="Radune D."/>
            <person name="Toms B.S."/>
            <person name="Henrissat B."/>
            <person name="Coutinho P.M."/>
            <person name="Schwarz S."/>
            <person name="Field L."/>
            <person name="Trindade-Silva A.E."/>
            <person name="Soares C.A.G."/>
            <person name="Elshahawi S."/>
            <person name="Hanora A."/>
            <person name="Schmidt E.W."/>
            <person name="Haygood M.G."/>
            <person name="Posfai J."/>
            <person name="Benner J."/>
            <person name="Madinger C."/>
            <person name="Nove J."/>
            <person name="Anton B."/>
            <person name="Chaudhary K."/>
            <person name="Foster J."/>
            <person name="Holman A."/>
            <person name="Kumar S."/>
            <person name="Lessard P.A."/>
            <person name="Luyten Y.A."/>
            <person name="Slatko B."/>
            <person name="Wood N."/>
            <person name="Wu B."/>
            <person name="Teplitski M."/>
            <person name="Mougous J.D."/>
            <person name="Ward N."/>
            <person name="Eisen J.A."/>
            <person name="Badger J.H."/>
            <person name="Distel D.L."/>
        </authorList>
    </citation>
    <scope>NUCLEOTIDE SEQUENCE [LARGE SCALE GENOMIC DNA]</scope>
    <source>
        <strain evidence="13">ATCC 39867 / T7901</strain>
    </source>
</reference>
<dbReference type="Gene3D" id="1.10.3210.30">
    <property type="match status" value="1"/>
</dbReference>
<dbReference type="GO" id="GO:0003676">
    <property type="term" value="F:nucleic acid binding"/>
    <property type="evidence" value="ECO:0007669"/>
    <property type="project" value="InterPro"/>
</dbReference>
<dbReference type="GO" id="GO:0004386">
    <property type="term" value="F:helicase activity"/>
    <property type="evidence" value="ECO:0007669"/>
    <property type="project" value="UniProtKB-KW"/>
</dbReference>
<dbReference type="CDD" id="cd09641">
    <property type="entry name" value="Cas3''_I"/>
    <property type="match status" value="1"/>
</dbReference>
<dbReference type="Gene3D" id="3.40.50.300">
    <property type="entry name" value="P-loop containing nucleotide triphosphate hydrolases"/>
    <property type="match status" value="2"/>
</dbReference>
<name>C5BP95_TERTT</name>
<evidence type="ECO:0000313" key="12">
    <source>
        <dbReference type="EMBL" id="ACR11665.1"/>
    </source>
</evidence>
<evidence type="ECO:0000256" key="1">
    <source>
        <dbReference type="ARBA" id="ARBA00006847"/>
    </source>
</evidence>
<dbReference type="PROSITE" id="PS51192">
    <property type="entry name" value="HELICASE_ATP_BIND_1"/>
    <property type="match status" value="1"/>
</dbReference>
<dbReference type="eggNOG" id="COG1203">
    <property type="taxonomic scope" value="Bacteria"/>
</dbReference>
<dbReference type="SMART" id="SM00487">
    <property type="entry name" value="DEXDc"/>
    <property type="match status" value="1"/>
</dbReference>
<dbReference type="KEGG" id="ttu:TERTU_3119"/>
<dbReference type="Proteomes" id="UP000009080">
    <property type="component" value="Chromosome"/>
</dbReference>
<keyword evidence="9" id="KW-0051">Antiviral defense</keyword>
<dbReference type="InterPro" id="IPR027417">
    <property type="entry name" value="P-loop_NTPase"/>
</dbReference>
<dbReference type="InterPro" id="IPR054712">
    <property type="entry name" value="Cas3-like_dom"/>
</dbReference>
<dbReference type="GO" id="GO:0004518">
    <property type="term" value="F:nuclease activity"/>
    <property type="evidence" value="ECO:0007669"/>
    <property type="project" value="UniProtKB-KW"/>
</dbReference>
<dbReference type="SUPFAM" id="SSF52540">
    <property type="entry name" value="P-loop containing nucleoside triphosphate hydrolases"/>
    <property type="match status" value="1"/>
</dbReference>
<dbReference type="STRING" id="377629.TERTU_3119"/>
<evidence type="ECO:0000256" key="6">
    <source>
        <dbReference type="ARBA" id="ARBA00022801"/>
    </source>
</evidence>
<organism evidence="12 13">
    <name type="scientific">Teredinibacter turnerae (strain ATCC 39867 / T7901)</name>
    <dbReference type="NCBI Taxonomy" id="377629"/>
    <lineage>
        <taxon>Bacteria</taxon>
        <taxon>Pseudomonadati</taxon>
        <taxon>Pseudomonadota</taxon>
        <taxon>Gammaproteobacteria</taxon>
        <taxon>Cellvibrionales</taxon>
        <taxon>Cellvibrionaceae</taxon>
        <taxon>Teredinibacter</taxon>
    </lineage>
</organism>
<keyword evidence="13" id="KW-1185">Reference proteome</keyword>
<accession>C5BP95</accession>
<keyword evidence="4" id="KW-0479">Metal-binding</keyword>
<dbReference type="NCBIfam" id="TIGR01596">
    <property type="entry name" value="cas3_HD"/>
    <property type="match status" value="1"/>
</dbReference>
<evidence type="ECO:0000256" key="8">
    <source>
        <dbReference type="ARBA" id="ARBA00022840"/>
    </source>
</evidence>
<feature type="domain" description="Helicase ATP-binding" evidence="10">
    <location>
        <begin position="272"/>
        <end position="456"/>
    </location>
</feature>
<feature type="domain" description="HD Cas3-type" evidence="11">
    <location>
        <begin position="9"/>
        <end position="216"/>
    </location>
</feature>
<evidence type="ECO:0000256" key="2">
    <source>
        <dbReference type="ARBA" id="ARBA00009046"/>
    </source>
</evidence>
<evidence type="ECO:0000313" key="13">
    <source>
        <dbReference type="Proteomes" id="UP000009080"/>
    </source>
</evidence>
<protein>
    <submittedName>
        <fullName evidence="12">CRISPR-associated helicase Cas3 domain protein</fullName>
    </submittedName>
</protein>
<dbReference type="GO" id="GO:0046872">
    <property type="term" value="F:metal ion binding"/>
    <property type="evidence" value="ECO:0007669"/>
    <property type="project" value="UniProtKB-KW"/>
</dbReference>
<dbReference type="NCBIfam" id="TIGR01587">
    <property type="entry name" value="cas3_core"/>
    <property type="match status" value="1"/>
</dbReference>
<evidence type="ECO:0000259" key="10">
    <source>
        <dbReference type="PROSITE" id="PS51192"/>
    </source>
</evidence>
<dbReference type="HOGENOM" id="CLU_010123_0_0_6"/>
<dbReference type="Pfam" id="PF00270">
    <property type="entry name" value="DEAD"/>
    <property type="match status" value="1"/>
</dbReference>
<dbReference type="InterPro" id="IPR006483">
    <property type="entry name" value="CRISPR-assoc_Cas3_HD"/>
</dbReference>
<evidence type="ECO:0000256" key="7">
    <source>
        <dbReference type="ARBA" id="ARBA00022806"/>
    </source>
</evidence>
<keyword evidence="5" id="KW-0547">Nucleotide-binding</keyword>
<dbReference type="AlphaFoldDB" id="C5BP95"/>
<gene>
    <name evidence="12" type="primary">cas3</name>
    <name evidence="12" type="ordered locus">TERTU_3119</name>
</gene>
<keyword evidence="8" id="KW-0067">ATP-binding</keyword>
<evidence type="ECO:0000259" key="11">
    <source>
        <dbReference type="PROSITE" id="PS51643"/>
    </source>
</evidence>
<sequence length="818" mass="91995">MDYIAHIRATGERQLLQTHLSEVGELAASFAEKVGLAEAGRLLGLLHDFGKYSNSFQAYIKSANADLDRDDADFVDPVAMKGKIDHSTAGTQFIWKLLLERYPAVGNVHCVAQILAICIASHHGGLINFLDQSGDNRFNIRLAKADDLTHYTECLENCGEVFREGIQSQVNNEFLRSFIVVLKSMYPADAKQTIAFFYLGFCTRFLFSCLVDADRINSIEFDNPKAKALRLKRKKQFSWDTAIERLEAYLSTLDTNKSINRLRAQISLDCLNKAASPTGLFKLSVPTGGGKTLASLRFALQHAKLNKLDRVIYIIPYTSIIEQNAHVAREVLEHAGDEFSWVLEHHSNLEPELQTWESKLLSQNWDAPVVFTTMVQFLEALFGGGTRGARRIHQLARSVLIFDEIQTLPVRCMHLFCNAINFLTQSANTTAVMCTATQPLLDRLSKPELGQLEFSSGAELVEDPTALFASLNRVSVEDLCKQPGWTESEIVELVLDTYKKNKTCLVIVNTKAWAKRLFERCGEFLPADNIYHLSTNLCAAHREDIFKEVRMRLEAKRPTLCISTQLIEAGVDISFASVVRFLAGLDSIAQAAGRCNRNRELEDESGNAALGHVYIVSPEDENLGSLVDIQLGQAATRRVLGEGFSNLLSPEAIERYFFYYFSDRKDDMAYQLQEKSLDKSENIVRLLSTNHANMAYKQPPAKHLPQLQQSFADAAKHFKAIDAPTVGIITPYGEGQEIINELCGLDRYTERDRMRELLARAQKFSINIYENLFNELRSLEAILEAQHGLEIYYLKQEYYLNESGLSVEGGALPFLFDC</sequence>
<keyword evidence="7" id="KW-0347">Helicase</keyword>
<dbReference type="EMBL" id="CP001614">
    <property type="protein sequence ID" value="ACR11665.1"/>
    <property type="molecule type" value="Genomic_DNA"/>
</dbReference>
<dbReference type="CDD" id="cd17930">
    <property type="entry name" value="DEXHc_cas3"/>
    <property type="match status" value="1"/>
</dbReference>
<dbReference type="GO" id="GO:0051607">
    <property type="term" value="P:defense response to virus"/>
    <property type="evidence" value="ECO:0007669"/>
    <property type="project" value="UniProtKB-KW"/>
</dbReference>
<dbReference type="RefSeq" id="WP_015817777.1">
    <property type="nucleotide sequence ID" value="NC_012997.1"/>
</dbReference>
<dbReference type="InterPro" id="IPR038257">
    <property type="entry name" value="CRISPR-assoc_Cas3_HD_sf"/>
</dbReference>
<dbReference type="PROSITE" id="PS51643">
    <property type="entry name" value="HD_CAS3"/>
    <property type="match status" value="1"/>
</dbReference>
<dbReference type="Pfam" id="PF22590">
    <property type="entry name" value="Cas3-like_C_2"/>
    <property type="match status" value="1"/>
</dbReference>
<proteinExistence type="inferred from homology"/>
<keyword evidence="6" id="KW-0378">Hydrolase</keyword>
<dbReference type="InterPro" id="IPR006474">
    <property type="entry name" value="Helicase_Cas3_CRISPR-ass_core"/>
</dbReference>
<comment type="similarity">
    <text evidence="1">In the N-terminal section; belongs to the CRISPR-associated nuclease Cas3-HD family.</text>
</comment>
<dbReference type="OrthoDB" id="9810236at2"/>
<comment type="similarity">
    <text evidence="2">In the central section; belongs to the CRISPR-associated helicase Cas3 family.</text>
</comment>
<dbReference type="GO" id="GO:0016787">
    <property type="term" value="F:hydrolase activity"/>
    <property type="evidence" value="ECO:0007669"/>
    <property type="project" value="UniProtKB-KW"/>
</dbReference>